<evidence type="ECO:0000313" key="2">
    <source>
        <dbReference type="EMBL" id="RRT35032.1"/>
    </source>
</evidence>
<feature type="region of interest" description="Disordered" evidence="1">
    <location>
        <begin position="23"/>
        <end position="63"/>
    </location>
</feature>
<evidence type="ECO:0000313" key="3">
    <source>
        <dbReference type="Proteomes" id="UP000287651"/>
    </source>
</evidence>
<accession>A0A426X6C1</accession>
<evidence type="ECO:0000256" key="1">
    <source>
        <dbReference type="SAM" id="MobiDB-lite"/>
    </source>
</evidence>
<dbReference type="Proteomes" id="UP000287651">
    <property type="component" value="Unassembled WGS sequence"/>
</dbReference>
<sequence length="76" mass="8691">IKVSIGHEHEDEQELVMVVALDDEDEDRSRTKGLDPKDMEHDETNNHEFKSARGPKGLPYGELITGTRDFIEEGKR</sequence>
<dbReference type="EMBL" id="AMZH03025705">
    <property type="protein sequence ID" value="RRT35032.1"/>
    <property type="molecule type" value="Genomic_DNA"/>
</dbReference>
<reference evidence="2 3" key="1">
    <citation type="journal article" date="2014" name="Agronomy (Basel)">
        <title>A Draft Genome Sequence for Ensete ventricosum, the Drought-Tolerant Tree Against Hunger.</title>
        <authorList>
            <person name="Harrison J."/>
            <person name="Moore K.A."/>
            <person name="Paszkiewicz K."/>
            <person name="Jones T."/>
            <person name="Grant M."/>
            <person name="Ambacheew D."/>
            <person name="Muzemil S."/>
            <person name="Studholme D.J."/>
        </authorList>
    </citation>
    <scope>NUCLEOTIDE SEQUENCE [LARGE SCALE GENOMIC DNA]</scope>
</reference>
<name>A0A426X6C1_ENSVE</name>
<protein>
    <submittedName>
        <fullName evidence="2">Uncharacterized protein</fullName>
    </submittedName>
</protein>
<feature type="non-terminal residue" evidence="2">
    <location>
        <position position="1"/>
    </location>
</feature>
<feature type="compositionally biased region" description="Basic and acidic residues" evidence="1">
    <location>
        <begin position="27"/>
        <end position="51"/>
    </location>
</feature>
<organism evidence="2 3">
    <name type="scientific">Ensete ventricosum</name>
    <name type="common">Abyssinian banana</name>
    <name type="synonym">Musa ensete</name>
    <dbReference type="NCBI Taxonomy" id="4639"/>
    <lineage>
        <taxon>Eukaryota</taxon>
        <taxon>Viridiplantae</taxon>
        <taxon>Streptophyta</taxon>
        <taxon>Embryophyta</taxon>
        <taxon>Tracheophyta</taxon>
        <taxon>Spermatophyta</taxon>
        <taxon>Magnoliopsida</taxon>
        <taxon>Liliopsida</taxon>
        <taxon>Zingiberales</taxon>
        <taxon>Musaceae</taxon>
        <taxon>Ensete</taxon>
    </lineage>
</organism>
<gene>
    <name evidence="2" type="ORF">B296_00052876</name>
</gene>
<dbReference type="AlphaFoldDB" id="A0A426X6C1"/>
<proteinExistence type="predicted"/>
<comment type="caution">
    <text evidence="2">The sequence shown here is derived from an EMBL/GenBank/DDBJ whole genome shotgun (WGS) entry which is preliminary data.</text>
</comment>